<feature type="transmembrane region" description="Helical" evidence="5">
    <location>
        <begin position="67"/>
        <end position="87"/>
    </location>
</feature>
<keyword evidence="2 5" id="KW-0812">Transmembrane</keyword>
<evidence type="ECO:0000256" key="1">
    <source>
        <dbReference type="ARBA" id="ARBA00004141"/>
    </source>
</evidence>
<feature type="transmembrane region" description="Helical" evidence="5">
    <location>
        <begin position="42"/>
        <end position="60"/>
    </location>
</feature>
<evidence type="ECO:0000256" key="5">
    <source>
        <dbReference type="SAM" id="Phobius"/>
    </source>
</evidence>
<evidence type="ECO:0000313" key="7">
    <source>
        <dbReference type="Proteomes" id="UP000608071"/>
    </source>
</evidence>
<dbReference type="RefSeq" id="WP_191798803.1">
    <property type="nucleotide sequence ID" value="NZ_JACSQL010000002.1"/>
</dbReference>
<sequence length="114" mass="12570">MNILSVILQIILGIMFAFLGLSALIGADKAKENFQHLKLPNWFRFVTGFVQLIGAICMIVGIWAHKLALFGGIWLTITLIVGGLLHLRIKEPLSSAIPAFAIAILSFIIFLLRL</sequence>
<name>A0ABR8SVK6_9BACL</name>
<keyword evidence="3 5" id="KW-1133">Transmembrane helix</keyword>
<accession>A0ABR8SVK6</accession>
<keyword evidence="7" id="KW-1185">Reference proteome</keyword>
<comment type="subcellular location">
    <subcellularLocation>
        <location evidence="1">Membrane</location>
        <topology evidence="1">Multi-pass membrane protein</topology>
    </subcellularLocation>
</comment>
<evidence type="ECO:0000256" key="2">
    <source>
        <dbReference type="ARBA" id="ARBA00022692"/>
    </source>
</evidence>
<evidence type="ECO:0000313" key="6">
    <source>
        <dbReference type="EMBL" id="MBD7967546.1"/>
    </source>
</evidence>
<organism evidence="6 7">
    <name type="scientific">Paenibacillus gallinarum</name>
    <dbReference type="NCBI Taxonomy" id="2762232"/>
    <lineage>
        <taxon>Bacteria</taxon>
        <taxon>Bacillati</taxon>
        <taxon>Bacillota</taxon>
        <taxon>Bacilli</taxon>
        <taxon>Bacillales</taxon>
        <taxon>Paenibacillaceae</taxon>
        <taxon>Paenibacillus</taxon>
    </lineage>
</organism>
<evidence type="ECO:0000256" key="3">
    <source>
        <dbReference type="ARBA" id="ARBA00022989"/>
    </source>
</evidence>
<gene>
    <name evidence="6" type="ORF">H9647_05690</name>
</gene>
<feature type="transmembrane region" description="Helical" evidence="5">
    <location>
        <begin position="93"/>
        <end position="112"/>
    </location>
</feature>
<protein>
    <submittedName>
        <fullName evidence="6">DoxX family protein</fullName>
    </submittedName>
</protein>
<dbReference type="Proteomes" id="UP000608071">
    <property type="component" value="Unassembled WGS sequence"/>
</dbReference>
<dbReference type="InterPro" id="IPR032808">
    <property type="entry name" value="DoxX"/>
</dbReference>
<proteinExistence type="predicted"/>
<evidence type="ECO:0000256" key="4">
    <source>
        <dbReference type="ARBA" id="ARBA00023136"/>
    </source>
</evidence>
<keyword evidence="4 5" id="KW-0472">Membrane</keyword>
<dbReference type="EMBL" id="JACSQL010000002">
    <property type="protein sequence ID" value="MBD7967546.1"/>
    <property type="molecule type" value="Genomic_DNA"/>
</dbReference>
<dbReference type="Pfam" id="PF13564">
    <property type="entry name" value="DoxX_2"/>
    <property type="match status" value="1"/>
</dbReference>
<comment type="caution">
    <text evidence="6">The sequence shown here is derived from an EMBL/GenBank/DDBJ whole genome shotgun (WGS) entry which is preliminary data.</text>
</comment>
<reference evidence="6 7" key="1">
    <citation type="submission" date="2020-08" db="EMBL/GenBank/DDBJ databases">
        <title>A Genomic Blueprint of the Chicken Gut Microbiome.</title>
        <authorList>
            <person name="Gilroy R."/>
            <person name="Ravi A."/>
            <person name="Getino M."/>
            <person name="Pursley I."/>
            <person name="Horton D.L."/>
            <person name="Alikhan N.-F."/>
            <person name="Baker D."/>
            <person name="Gharbi K."/>
            <person name="Hall N."/>
            <person name="Watson M."/>
            <person name="Adriaenssens E.M."/>
            <person name="Foster-Nyarko E."/>
            <person name="Jarju S."/>
            <person name="Secka A."/>
            <person name="Antonio M."/>
            <person name="Oren A."/>
            <person name="Chaudhuri R."/>
            <person name="La Ragione R.M."/>
            <person name="Hildebrand F."/>
            <person name="Pallen M.J."/>
        </authorList>
    </citation>
    <scope>NUCLEOTIDE SEQUENCE [LARGE SCALE GENOMIC DNA]</scope>
    <source>
        <strain evidence="6 7">Sa2BVA9</strain>
    </source>
</reference>